<proteinExistence type="predicted"/>
<dbReference type="Proteomes" id="UP000044377">
    <property type="component" value="Unassembled WGS sequence"/>
</dbReference>
<evidence type="ECO:0000313" key="1">
    <source>
        <dbReference type="EMBL" id="CPR16985.1"/>
    </source>
</evidence>
<accession>A0A0G4JVH5</accession>
<dbReference type="STRING" id="1109412.BN1221_02385c"/>
<gene>
    <name evidence="1" type="ORF">BN1221_02385c</name>
</gene>
<organism evidence="1 2">
    <name type="scientific">Brenneria goodwinii</name>
    <dbReference type="NCBI Taxonomy" id="1109412"/>
    <lineage>
        <taxon>Bacteria</taxon>
        <taxon>Pseudomonadati</taxon>
        <taxon>Pseudomonadota</taxon>
        <taxon>Gammaproteobacteria</taxon>
        <taxon>Enterobacterales</taxon>
        <taxon>Pectobacteriaceae</taxon>
        <taxon>Brenneria</taxon>
    </lineage>
</organism>
<sequence>MLSISIKVSNLIRNIFLSAFVTATDAVEVEAKALARVRDASVLVS</sequence>
<keyword evidence="2" id="KW-1185">Reference proteome</keyword>
<protein>
    <submittedName>
        <fullName evidence="1">Uncharacterized protein</fullName>
    </submittedName>
</protein>
<dbReference type="EMBL" id="CGIG01000001">
    <property type="protein sequence ID" value="CPR16985.1"/>
    <property type="molecule type" value="Genomic_DNA"/>
</dbReference>
<reference evidence="2" key="1">
    <citation type="submission" date="2015-01" db="EMBL/GenBank/DDBJ databases">
        <authorList>
            <person name="Paterson Steve"/>
        </authorList>
    </citation>
    <scope>NUCLEOTIDE SEQUENCE [LARGE SCALE GENOMIC DNA]</scope>
    <source>
        <strain evidence="2">OBR1</strain>
    </source>
</reference>
<dbReference type="AlphaFoldDB" id="A0A0G4JVH5"/>
<evidence type="ECO:0000313" key="2">
    <source>
        <dbReference type="Proteomes" id="UP000044377"/>
    </source>
</evidence>
<name>A0A0G4JVH5_9GAMM</name>